<keyword evidence="3" id="KW-1185">Reference proteome</keyword>
<proteinExistence type="predicted"/>
<organism evidence="2 3">
    <name type="scientific">Burkholderia dolosa</name>
    <dbReference type="NCBI Taxonomy" id="152500"/>
    <lineage>
        <taxon>Bacteria</taxon>
        <taxon>Pseudomonadati</taxon>
        <taxon>Pseudomonadota</taxon>
        <taxon>Betaproteobacteria</taxon>
        <taxon>Burkholderiales</taxon>
        <taxon>Burkholderiaceae</taxon>
        <taxon>Burkholderia</taxon>
        <taxon>Burkholderia cepacia complex</taxon>
    </lineage>
</organism>
<evidence type="ECO:0000313" key="3">
    <source>
        <dbReference type="Proteomes" id="UP000625568"/>
    </source>
</evidence>
<protein>
    <recommendedName>
        <fullName evidence="1">DUF7661 domain-containing protein</fullName>
    </recommendedName>
</protein>
<reference evidence="2 3" key="1">
    <citation type="submission" date="2021-02" db="EMBL/GenBank/DDBJ databases">
        <title>FDA dAtabase for Regulatory Grade micrObial Sequences (FDA-ARGOS): Supporting development and validation of Infectious Disease Dx tests.</title>
        <authorList>
            <person name="Minogue T."/>
            <person name="Wolcott M."/>
            <person name="Wasieloski L."/>
            <person name="Aguilar W."/>
            <person name="Moore D."/>
            <person name="Jaissle J."/>
            <person name="Tallon L."/>
            <person name="Sadzewicz L."/>
            <person name="Zhao X."/>
            <person name="Boylan J."/>
            <person name="Ott S."/>
            <person name="Bowen H."/>
            <person name="Vavikolanu K."/>
            <person name="Mehta A."/>
            <person name="Aluvathingal J."/>
            <person name="Nadendla S."/>
            <person name="Yan Y."/>
            <person name="Sichtig H."/>
        </authorList>
    </citation>
    <scope>NUCLEOTIDE SEQUENCE [LARGE SCALE GENOMIC DNA]</scope>
    <source>
        <strain evidence="2 3">FDAARGOS_1272</strain>
    </source>
</reference>
<name>A0A892I434_9BURK</name>
<dbReference type="Pfam" id="PF24697">
    <property type="entry name" value="DUF7661"/>
    <property type="match status" value="1"/>
</dbReference>
<evidence type="ECO:0000313" key="2">
    <source>
        <dbReference type="EMBL" id="QRO79903.1"/>
    </source>
</evidence>
<dbReference type="InterPro" id="IPR056078">
    <property type="entry name" value="DUF7661"/>
</dbReference>
<gene>
    <name evidence="2" type="ORF">I6K02_16175</name>
</gene>
<dbReference type="RefSeq" id="WP_006766063.1">
    <property type="nucleotide sequence ID" value="NZ_CABVPR010000063.1"/>
</dbReference>
<dbReference type="EMBL" id="CP069483">
    <property type="protein sequence ID" value="QRO79903.1"/>
    <property type="molecule type" value="Genomic_DNA"/>
</dbReference>
<evidence type="ECO:0000259" key="1">
    <source>
        <dbReference type="Pfam" id="PF24697"/>
    </source>
</evidence>
<dbReference type="AlphaFoldDB" id="A0A892I434"/>
<sequence length="75" mass="8253">MPREYRFDAFGRVLAVVRSNGRRTVLDLGADGKRRAADLPIPAAIAADELAQYLGDPLHENATPKRTDVVPLPRD</sequence>
<dbReference type="GeneID" id="93129808"/>
<dbReference type="Proteomes" id="UP000625568">
    <property type="component" value="Chromosome 2"/>
</dbReference>
<accession>A0A892I434</accession>
<feature type="domain" description="DUF7661" evidence="1">
    <location>
        <begin position="4"/>
        <end position="71"/>
    </location>
</feature>